<dbReference type="Gene3D" id="3.40.50.2300">
    <property type="match status" value="2"/>
</dbReference>
<evidence type="ECO:0000313" key="6">
    <source>
        <dbReference type="EMBL" id="MBB2170302.1"/>
    </source>
</evidence>
<keyword evidence="3 6" id="KW-0238">DNA-binding</keyword>
<gene>
    <name evidence="6" type="ORF">HLH36_18465</name>
</gene>
<dbReference type="PROSITE" id="PS00356">
    <property type="entry name" value="HTH_LACI_1"/>
    <property type="match status" value="1"/>
</dbReference>
<dbReference type="PANTHER" id="PTHR30146">
    <property type="entry name" value="LACI-RELATED TRANSCRIPTIONAL REPRESSOR"/>
    <property type="match status" value="1"/>
</dbReference>
<dbReference type="CDD" id="cd01392">
    <property type="entry name" value="HTH_LacI"/>
    <property type="match status" value="1"/>
</dbReference>
<dbReference type="AlphaFoldDB" id="A0A7W4IWJ1"/>
<dbReference type="EMBL" id="JABEQD010000021">
    <property type="protein sequence ID" value="MBB2170302.1"/>
    <property type="molecule type" value="Genomic_DNA"/>
</dbReference>
<reference evidence="6 7" key="1">
    <citation type="submission" date="2020-04" db="EMBL/GenBank/DDBJ databases">
        <title>Description of novel Gluconacetobacter.</title>
        <authorList>
            <person name="Sombolestani A."/>
        </authorList>
    </citation>
    <scope>NUCLEOTIDE SEQUENCE [LARGE SCALE GENOMIC DNA]</scope>
    <source>
        <strain evidence="6 7">LMG 27801</strain>
    </source>
</reference>
<dbReference type="SMART" id="SM00354">
    <property type="entry name" value="HTH_LACI"/>
    <property type="match status" value="1"/>
</dbReference>
<protein>
    <submittedName>
        <fullName evidence="6">LacI family DNA-binding transcriptional regulator</fullName>
    </submittedName>
</protein>
<dbReference type="SUPFAM" id="SSF53822">
    <property type="entry name" value="Periplasmic binding protein-like I"/>
    <property type="match status" value="1"/>
</dbReference>
<dbReference type="InterPro" id="IPR046335">
    <property type="entry name" value="LacI/GalR-like_sensor"/>
</dbReference>
<evidence type="ECO:0000256" key="2">
    <source>
        <dbReference type="ARBA" id="ARBA00023015"/>
    </source>
</evidence>
<dbReference type="Pfam" id="PF00356">
    <property type="entry name" value="LacI"/>
    <property type="match status" value="1"/>
</dbReference>
<dbReference type="RefSeq" id="WP_182987745.1">
    <property type="nucleotide sequence ID" value="NZ_JABEQD010000021.1"/>
</dbReference>
<dbReference type="InterPro" id="IPR000843">
    <property type="entry name" value="HTH_LacI"/>
</dbReference>
<evidence type="ECO:0000259" key="5">
    <source>
        <dbReference type="PROSITE" id="PS50932"/>
    </source>
</evidence>
<evidence type="ECO:0000256" key="4">
    <source>
        <dbReference type="ARBA" id="ARBA00023163"/>
    </source>
</evidence>
<dbReference type="Gene3D" id="1.10.260.40">
    <property type="entry name" value="lambda repressor-like DNA-binding domains"/>
    <property type="match status" value="1"/>
</dbReference>
<proteinExistence type="predicted"/>
<feature type="domain" description="HTH lacI-type" evidence="5">
    <location>
        <begin position="9"/>
        <end position="63"/>
    </location>
</feature>
<organism evidence="6 7">
    <name type="scientific">Gluconacetobacter aggeris</name>
    <dbReference type="NCBI Taxonomy" id="1286186"/>
    <lineage>
        <taxon>Bacteria</taxon>
        <taxon>Pseudomonadati</taxon>
        <taxon>Pseudomonadota</taxon>
        <taxon>Alphaproteobacteria</taxon>
        <taxon>Acetobacterales</taxon>
        <taxon>Acetobacteraceae</taxon>
        <taxon>Gluconacetobacter</taxon>
    </lineage>
</organism>
<keyword evidence="4" id="KW-0804">Transcription</keyword>
<dbReference type="InterPro" id="IPR028082">
    <property type="entry name" value="Peripla_BP_I"/>
</dbReference>
<accession>A0A7W4IWJ1</accession>
<dbReference type="GO" id="GO:0000976">
    <property type="term" value="F:transcription cis-regulatory region binding"/>
    <property type="evidence" value="ECO:0007669"/>
    <property type="project" value="TreeGrafter"/>
</dbReference>
<dbReference type="CDD" id="cd06267">
    <property type="entry name" value="PBP1_LacI_sugar_binding-like"/>
    <property type="match status" value="1"/>
</dbReference>
<dbReference type="GO" id="GO:0003700">
    <property type="term" value="F:DNA-binding transcription factor activity"/>
    <property type="evidence" value="ECO:0007669"/>
    <property type="project" value="TreeGrafter"/>
</dbReference>
<dbReference type="Proteomes" id="UP000559860">
    <property type="component" value="Unassembled WGS sequence"/>
</dbReference>
<sequence length="363" mass="40036">MPANKARHATIVDVAKAANVSVATAGRALGQYGYVRPETRKAVQEAASALHYKKNMAAQSLISGSAKTFGMIVSDISSEFYSNIIKSTVNYCRERGYCILIYDTHESAKIEREALAIFQKHRVDGIIVSPADSRNVDHLREFIDDGGRIVQIDRCIPELNTDTVMLDNREAAFQGVSRLIAAGHRKIAYIGELHEIRPDLLQSIVNKYGRPSRARRAFAPSYQRFMGYLDAHAVAGLPACLDMIGRTGHYSSESAQRAAGRVLMHEPTAMLAADGMMAIGAFRALKTSGMRIPEDVSFVSFDDLDWYQLVDPPVTAIAQPCAQIGEEAARILIQRTEEKIGPVHYEHVRLPGHILMRGSVRAL</sequence>
<dbReference type="PROSITE" id="PS50932">
    <property type="entry name" value="HTH_LACI_2"/>
    <property type="match status" value="1"/>
</dbReference>
<evidence type="ECO:0000256" key="3">
    <source>
        <dbReference type="ARBA" id="ARBA00023125"/>
    </source>
</evidence>
<evidence type="ECO:0000256" key="1">
    <source>
        <dbReference type="ARBA" id="ARBA00022491"/>
    </source>
</evidence>
<keyword evidence="1" id="KW-0678">Repressor</keyword>
<comment type="caution">
    <text evidence="6">The sequence shown here is derived from an EMBL/GenBank/DDBJ whole genome shotgun (WGS) entry which is preliminary data.</text>
</comment>
<dbReference type="Pfam" id="PF13377">
    <property type="entry name" value="Peripla_BP_3"/>
    <property type="match status" value="1"/>
</dbReference>
<dbReference type="SUPFAM" id="SSF47413">
    <property type="entry name" value="lambda repressor-like DNA-binding domains"/>
    <property type="match status" value="1"/>
</dbReference>
<name>A0A7W4IWJ1_9PROT</name>
<keyword evidence="7" id="KW-1185">Reference proteome</keyword>
<evidence type="ECO:0000313" key="7">
    <source>
        <dbReference type="Proteomes" id="UP000559860"/>
    </source>
</evidence>
<dbReference type="PANTHER" id="PTHR30146:SF148">
    <property type="entry name" value="HTH-TYPE TRANSCRIPTIONAL REPRESSOR PURR-RELATED"/>
    <property type="match status" value="1"/>
</dbReference>
<keyword evidence="2" id="KW-0805">Transcription regulation</keyword>
<dbReference type="InterPro" id="IPR010982">
    <property type="entry name" value="Lambda_DNA-bd_dom_sf"/>
</dbReference>